<keyword evidence="3 10" id="KW-0285">Flavoprotein</keyword>
<dbReference type="Pfam" id="PF02424">
    <property type="entry name" value="ApbE"/>
    <property type="match status" value="1"/>
</dbReference>
<dbReference type="RefSeq" id="WP_207366339.1">
    <property type="nucleotide sequence ID" value="NZ_JAFMYV010000011.1"/>
</dbReference>
<evidence type="ECO:0000256" key="9">
    <source>
        <dbReference type="ARBA" id="ARBA00048540"/>
    </source>
</evidence>
<dbReference type="GO" id="GO:0016740">
    <property type="term" value="F:transferase activity"/>
    <property type="evidence" value="ECO:0007669"/>
    <property type="project" value="UniProtKB-UniRule"/>
</dbReference>
<evidence type="ECO:0000256" key="6">
    <source>
        <dbReference type="ARBA" id="ARBA00022827"/>
    </source>
</evidence>
<feature type="binding site" evidence="11">
    <location>
        <position position="286"/>
    </location>
    <ligand>
        <name>Mg(2+)</name>
        <dbReference type="ChEBI" id="CHEBI:18420"/>
    </ligand>
</feature>
<evidence type="ECO:0000256" key="1">
    <source>
        <dbReference type="ARBA" id="ARBA00011955"/>
    </source>
</evidence>
<evidence type="ECO:0000256" key="10">
    <source>
        <dbReference type="PIRNR" id="PIRNR006268"/>
    </source>
</evidence>
<sequence>MTSTLPVPPLTDAPTLHRRVLRLMGNRFEISVVTTSDSAWAEARIDAAVAEISRIERLLTTFDEGSETARINARAGIGPVVVSAEVYALIERSLRLSALTQGAFDITYGGIDKRLWNFDSQLTALPDAQTARQLVRLINYRNVRLNPTDSSVFLTETGMRLGFGGIGKGYAAERAKAIMQQQGVDNGVVNAAGDLTAWGQQPNGQPWTIGIADPTPATSHTATRAFSHLRISNLAVATSGNYEKFVVIGGKRYAHTIDPRTGYPISGLKSVTILAPNAELADALATPVMVMGARVGLHLIDQLPHIGCVIVDEHDRLFTSKNLNLI</sequence>
<keyword evidence="7 10" id="KW-0460">Magnesium</keyword>
<dbReference type="Gene3D" id="3.10.520.10">
    <property type="entry name" value="ApbE-like domains"/>
    <property type="match status" value="1"/>
</dbReference>
<feature type="binding site" evidence="11">
    <location>
        <position position="165"/>
    </location>
    <ligand>
        <name>Mg(2+)</name>
        <dbReference type="ChEBI" id="CHEBI:18420"/>
    </ligand>
</feature>
<reference evidence="12" key="1">
    <citation type="submission" date="2021-03" db="EMBL/GenBank/DDBJ databases">
        <title>Fibrella sp. HMF5335 genome sequencing and assembly.</title>
        <authorList>
            <person name="Kang H."/>
            <person name="Kim H."/>
            <person name="Bae S."/>
            <person name="Joh K."/>
        </authorList>
    </citation>
    <scope>NUCLEOTIDE SEQUENCE</scope>
    <source>
        <strain evidence="12">HMF5335</strain>
    </source>
</reference>
<feature type="binding site" evidence="11">
    <location>
        <position position="282"/>
    </location>
    <ligand>
        <name>Mg(2+)</name>
        <dbReference type="ChEBI" id="CHEBI:18420"/>
    </ligand>
</feature>
<dbReference type="PIRSF" id="PIRSF006268">
    <property type="entry name" value="ApbE"/>
    <property type="match status" value="1"/>
</dbReference>
<evidence type="ECO:0000313" key="13">
    <source>
        <dbReference type="Proteomes" id="UP000664034"/>
    </source>
</evidence>
<evidence type="ECO:0000313" key="12">
    <source>
        <dbReference type="EMBL" id="MBO0938799.1"/>
    </source>
</evidence>
<comment type="catalytic activity">
    <reaction evidence="9 10">
        <text>L-threonyl-[protein] + FAD = FMN-L-threonyl-[protein] + AMP + H(+)</text>
        <dbReference type="Rhea" id="RHEA:36847"/>
        <dbReference type="Rhea" id="RHEA-COMP:11060"/>
        <dbReference type="Rhea" id="RHEA-COMP:11061"/>
        <dbReference type="ChEBI" id="CHEBI:15378"/>
        <dbReference type="ChEBI" id="CHEBI:30013"/>
        <dbReference type="ChEBI" id="CHEBI:57692"/>
        <dbReference type="ChEBI" id="CHEBI:74257"/>
        <dbReference type="ChEBI" id="CHEBI:456215"/>
        <dbReference type="EC" id="2.7.1.180"/>
    </reaction>
</comment>
<organism evidence="12 13">
    <name type="scientific">Fibrella rubiginis</name>
    <dbReference type="NCBI Taxonomy" id="2817060"/>
    <lineage>
        <taxon>Bacteria</taxon>
        <taxon>Pseudomonadati</taxon>
        <taxon>Bacteroidota</taxon>
        <taxon>Cytophagia</taxon>
        <taxon>Cytophagales</taxon>
        <taxon>Spirosomataceae</taxon>
        <taxon>Fibrella</taxon>
    </lineage>
</organism>
<dbReference type="InterPro" id="IPR003374">
    <property type="entry name" value="ApbE-like_sf"/>
</dbReference>
<keyword evidence="13" id="KW-1185">Reference proteome</keyword>
<keyword evidence="5 10" id="KW-0479">Metal-binding</keyword>
<dbReference type="SUPFAM" id="SSF143631">
    <property type="entry name" value="ApbE-like"/>
    <property type="match status" value="1"/>
</dbReference>
<accession>A0A939K4V1</accession>
<evidence type="ECO:0000256" key="11">
    <source>
        <dbReference type="PIRSR" id="PIRSR006268-2"/>
    </source>
</evidence>
<dbReference type="GO" id="GO:0046872">
    <property type="term" value="F:metal ion binding"/>
    <property type="evidence" value="ECO:0007669"/>
    <property type="project" value="UniProtKB-UniRule"/>
</dbReference>
<comment type="caution">
    <text evidence="12">The sequence shown here is derived from an EMBL/GenBank/DDBJ whole genome shotgun (WGS) entry which is preliminary data.</text>
</comment>
<gene>
    <name evidence="12" type="ORF">J2I47_19765</name>
</gene>
<dbReference type="PANTHER" id="PTHR30040">
    <property type="entry name" value="THIAMINE BIOSYNTHESIS LIPOPROTEIN APBE"/>
    <property type="match status" value="1"/>
</dbReference>
<protein>
    <recommendedName>
        <fullName evidence="2 10">FAD:protein FMN transferase</fullName>
        <ecNumber evidence="1 10">2.7.1.180</ecNumber>
    </recommendedName>
    <alternativeName>
        <fullName evidence="8 10">Flavin transferase</fullName>
    </alternativeName>
</protein>
<evidence type="ECO:0000256" key="3">
    <source>
        <dbReference type="ARBA" id="ARBA00022630"/>
    </source>
</evidence>
<evidence type="ECO:0000256" key="7">
    <source>
        <dbReference type="ARBA" id="ARBA00022842"/>
    </source>
</evidence>
<evidence type="ECO:0000256" key="5">
    <source>
        <dbReference type="ARBA" id="ARBA00022723"/>
    </source>
</evidence>
<dbReference type="Proteomes" id="UP000664034">
    <property type="component" value="Unassembled WGS sequence"/>
</dbReference>
<dbReference type="EC" id="2.7.1.180" evidence="1 10"/>
<evidence type="ECO:0000256" key="8">
    <source>
        <dbReference type="ARBA" id="ARBA00031306"/>
    </source>
</evidence>
<dbReference type="AlphaFoldDB" id="A0A939K4V1"/>
<proteinExistence type="inferred from homology"/>
<comment type="cofactor">
    <cofactor evidence="11">
        <name>Mg(2+)</name>
        <dbReference type="ChEBI" id="CHEBI:18420"/>
    </cofactor>
    <cofactor evidence="11">
        <name>Mn(2+)</name>
        <dbReference type="ChEBI" id="CHEBI:29035"/>
    </cofactor>
    <text evidence="11">Magnesium. Can also use manganese.</text>
</comment>
<dbReference type="PANTHER" id="PTHR30040:SF2">
    <property type="entry name" value="FAD:PROTEIN FMN TRANSFERASE"/>
    <property type="match status" value="1"/>
</dbReference>
<name>A0A939K4V1_9BACT</name>
<keyword evidence="4 10" id="KW-0808">Transferase</keyword>
<keyword evidence="6 10" id="KW-0274">FAD</keyword>
<evidence type="ECO:0000256" key="4">
    <source>
        <dbReference type="ARBA" id="ARBA00022679"/>
    </source>
</evidence>
<comment type="similarity">
    <text evidence="10">Belongs to the ApbE family.</text>
</comment>
<dbReference type="EMBL" id="JAFMYV010000011">
    <property type="protein sequence ID" value="MBO0938799.1"/>
    <property type="molecule type" value="Genomic_DNA"/>
</dbReference>
<evidence type="ECO:0000256" key="2">
    <source>
        <dbReference type="ARBA" id="ARBA00016337"/>
    </source>
</evidence>
<dbReference type="InterPro" id="IPR024932">
    <property type="entry name" value="ApbE"/>
</dbReference>